<dbReference type="AlphaFoldDB" id="A0A1H7DY75"/>
<accession>A0A1H7DY75</accession>
<dbReference type="Proteomes" id="UP000198707">
    <property type="component" value="Unassembled WGS sequence"/>
</dbReference>
<evidence type="ECO:0000313" key="2">
    <source>
        <dbReference type="EMBL" id="SEK03255.1"/>
    </source>
</evidence>
<feature type="compositionally biased region" description="Low complexity" evidence="1">
    <location>
        <begin position="358"/>
        <end position="371"/>
    </location>
</feature>
<gene>
    <name evidence="2" type="ORF">SAMN05443287_11594</name>
</gene>
<protein>
    <submittedName>
        <fullName evidence="2">Uncharacterized protein</fullName>
    </submittedName>
</protein>
<organism evidence="2 3">
    <name type="scientific">Micromonospora phaseoli</name>
    <dbReference type="NCBI Taxonomy" id="1144548"/>
    <lineage>
        <taxon>Bacteria</taxon>
        <taxon>Bacillati</taxon>
        <taxon>Actinomycetota</taxon>
        <taxon>Actinomycetes</taxon>
        <taxon>Micromonosporales</taxon>
        <taxon>Micromonosporaceae</taxon>
        <taxon>Micromonospora</taxon>
    </lineage>
</organism>
<reference evidence="3" key="1">
    <citation type="submission" date="2016-10" db="EMBL/GenBank/DDBJ databases">
        <authorList>
            <person name="Varghese N."/>
            <person name="Submissions S."/>
        </authorList>
    </citation>
    <scope>NUCLEOTIDE SEQUENCE [LARGE SCALE GENOMIC DNA]</scope>
    <source>
        <strain evidence="3">CGMCC 4.7038</strain>
    </source>
</reference>
<dbReference type="STRING" id="1144548.SAMN05443287_11594"/>
<name>A0A1H7DY75_9ACTN</name>
<evidence type="ECO:0000256" key="1">
    <source>
        <dbReference type="SAM" id="MobiDB-lite"/>
    </source>
</evidence>
<feature type="region of interest" description="Disordered" evidence="1">
    <location>
        <begin position="334"/>
        <end position="389"/>
    </location>
</feature>
<keyword evidence="3" id="KW-1185">Reference proteome</keyword>
<evidence type="ECO:0000313" key="3">
    <source>
        <dbReference type="Proteomes" id="UP000198707"/>
    </source>
</evidence>
<feature type="region of interest" description="Disordered" evidence="1">
    <location>
        <begin position="200"/>
        <end position="241"/>
    </location>
</feature>
<sequence length="389" mass="41096">MPLPNSTPDGGVDAISSGIARWVGSAPLRELVARFGGRWPAGDLATVLAGLDDFSAGQWDFRAGRERPEAREPDLDDATAAQVHAAASALGLVRPRPPAQLRYAHLVVLGGLAHACLRRVAYAAHLLHAGPGAQLAPAGATGATGGVEVSGEVAVLGSYRPLSEVERRTLADAGVSGCDTEVDALDAAVRRSFGVSVPEVDDGLDAGHPHHSWSSRTYRPAGTPPVRVLAAPSSEPERRRAHTADTQRFWAEHAQLAPGDEVLLVTAPIYVPFQHCDALRTLAVPYGCEIETVGVDPTLPELVRLPEPTLTPGRYLQEIRSAIRSMRALYPTLPSTVDHDADGVRSAGPTRQPHDRPQAPGGARGQAGVVARTASAKTSERCSKLRNRP</sequence>
<dbReference type="EMBL" id="FNYV01000015">
    <property type="protein sequence ID" value="SEK03255.1"/>
    <property type="molecule type" value="Genomic_DNA"/>
</dbReference>
<proteinExistence type="predicted"/>